<comment type="caution">
    <text evidence="2">The sequence shown here is derived from an EMBL/GenBank/DDBJ whole genome shotgun (WGS) entry which is preliminary data.</text>
</comment>
<dbReference type="NCBIfam" id="TIGR03930">
    <property type="entry name" value="WXG100_ESAT6"/>
    <property type="match status" value="1"/>
</dbReference>
<dbReference type="RefSeq" id="WP_311601238.1">
    <property type="nucleotide sequence ID" value="NZ_JAVREM010000033.1"/>
</dbReference>
<dbReference type="Pfam" id="PF06013">
    <property type="entry name" value="WXG100"/>
    <property type="match status" value="1"/>
</dbReference>
<keyword evidence="3" id="KW-1185">Reference proteome</keyword>
<gene>
    <name evidence="2" type="ORF">RNC47_22150</name>
</gene>
<organism evidence="2 3">
    <name type="scientific">Streptomyces millisiae</name>
    <dbReference type="NCBI Taxonomy" id="3075542"/>
    <lineage>
        <taxon>Bacteria</taxon>
        <taxon>Bacillati</taxon>
        <taxon>Actinomycetota</taxon>
        <taxon>Actinomycetes</taxon>
        <taxon>Kitasatosporales</taxon>
        <taxon>Streptomycetaceae</taxon>
        <taxon>Streptomyces</taxon>
    </lineage>
</organism>
<reference evidence="3" key="1">
    <citation type="submission" date="2023-07" db="EMBL/GenBank/DDBJ databases">
        <title>30 novel species of actinomycetes from the DSMZ collection.</title>
        <authorList>
            <person name="Nouioui I."/>
        </authorList>
    </citation>
    <scope>NUCLEOTIDE SEQUENCE [LARGE SCALE GENOMIC DNA]</scope>
    <source>
        <strain evidence="3">DSM 44918</strain>
    </source>
</reference>
<dbReference type="SUPFAM" id="SSF140453">
    <property type="entry name" value="EsxAB dimer-like"/>
    <property type="match status" value="1"/>
</dbReference>
<evidence type="ECO:0000313" key="3">
    <source>
        <dbReference type="Proteomes" id="UP001183420"/>
    </source>
</evidence>
<dbReference type="Gene3D" id="1.10.287.1060">
    <property type="entry name" value="ESAT-6-like"/>
    <property type="match status" value="1"/>
</dbReference>
<dbReference type="InterPro" id="IPR010310">
    <property type="entry name" value="T7SS_ESAT-6-like"/>
</dbReference>
<protein>
    <recommendedName>
        <fullName evidence="1">ESAT-6-like protein</fullName>
    </recommendedName>
</protein>
<sequence>MIDLSVNYQALVAGSEGLTTEERALLQRIEDLHARLNAVAAGWTGEAQQAFRQNMLNLTQELNDLAVVLSRTGNQLVDTASAFQAVDRRSAQGF</sequence>
<name>A0ABU2LTW0_9ACTN</name>
<evidence type="ECO:0000313" key="2">
    <source>
        <dbReference type="EMBL" id="MDT0321039.1"/>
    </source>
</evidence>
<dbReference type="EMBL" id="JAVREM010000033">
    <property type="protein sequence ID" value="MDT0321039.1"/>
    <property type="molecule type" value="Genomic_DNA"/>
</dbReference>
<proteinExistence type="inferred from homology"/>
<dbReference type="Proteomes" id="UP001183420">
    <property type="component" value="Unassembled WGS sequence"/>
</dbReference>
<dbReference type="InterPro" id="IPR036689">
    <property type="entry name" value="ESAT-6-like_sf"/>
</dbReference>
<comment type="similarity">
    <text evidence="1">Belongs to the WXG100 family.</text>
</comment>
<accession>A0ABU2LTW0</accession>
<evidence type="ECO:0000256" key="1">
    <source>
        <dbReference type="RuleBase" id="RU362001"/>
    </source>
</evidence>